<dbReference type="PANTHER" id="PTHR43397">
    <property type="entry name" value="ERGOTHIONEINE BIOSYNTHESIS PROTEIN 1"/>
    <property type="match status" value="1"/>
</dbReference>
<dbReference type="Proteomes" id="UP000279259">
    <property type="component" value="Unassembled WGS sequence"/>
</dbReference>
<comment type="pathway">
    <text evidence="5">Amino-acid biosynthesis; ergothioneine biosynthesis.</text>
</comment>
<name>A0A427YMI4_9TREE</name>
<protein>
    <recommendedName>
        <fullName evidence="12">Sulfatase-modifying factor enzyme domain-containing protein</fullName>
    </recommendedName>
</protein>
<proteinExistence type="predicted"/>
<dbReference type="STRING" id="1890683.A0A427YMI4"/>
<evidence type="ECO:0000256" key="2">
    <source>
        <dbReference type="ARBA" id="ARBA00022679"/>
    </source>
</evidence>
<accession>A0A427YMI4</accession>
<evidence type="ECO:0000256" key="1">
    <source>
        <dbReference type="ARBA" id="ARBA00022603"/>
    </source>
</evidence>
<reference evidence="10 11" key="1">
    <citation type="submission" date="2018-11" db="EMBL/GenBank/DDBJ databases">
        <title>Genome sequence of Saitozyma podzolica DSM 27192.</title>
        <authorList>
            <person name="Aliyu H."/>
            <person name="Gorte O."/>
            <person name="Ochsenreither K."/>
        </authorList>
    </citation>
    <scope>NUCLEOTIDE SEQUENCE [LARGE SCALE GENOMIC DNA]</scope>
    <source>
        <strain evidence="10 11">DSM 27192</strain>
    </source>
</reference>
<keyword evidence="11" id="KW-1185">Reference proteome</keyword>
<feature type="region of interest" description="Disordered" evidence="6">
    <location>
        <begin position="1"/>
        <end position="22"/>
    </location>
</feature>
<feature type="domain" description="DinB-like" evidence="9">
    <location>
        <begin position="604"/>
        <end position="747"/>
    </location>
</feature>
<dbReference type="SUPFAM" id="SSF56436">
    <property type="entry name" value="C-type lectin-like"/>
    <property type="match status" value="1"/>
</dbReference>
<keyword evidence="1" id="KW-0489">Methyltransferase</keyword>
<dbReference type="InterPro" id="IPR042095">
    <property type="entry name" value="SUMF_sf"/>
</dbReference>
<keyword evidence="2" id="KW-0808">Transferase</keyword>
<keyword evidence="4" id="KW-0408">Iron</keyword>
<dbReference type="GO" id="GO:0032259">
    <property type="term" value="P:methylation"/>
    <property type="evidence" value="ECO:0007669"/>
    <property type="project" value="UniProtKB-KW"/>
</dbReference>
<evidence type="ECO:0000313" key="11">
    <source>
        <dbReference type="Proteomes" id="UP000279259"/>
    </source>
</evidence>
<organism evidence="10 11">
    <name type="scientific">Saitozyma podzolica</name>
    <dbReference type="NCBI Taxonomy" id="1890683"/>
    <lineage>
        <taxon>Eukaryota</taxon>
        <taxon>Fungi</taxon>
        <taxon>Dikarya</taxon>
        <taxon>Basidiomycota</taxon>
        <taxon>Agaricomycotina</taxon>
        <taxon>Tremellomycetes</taxon>
        <taxon>Tremellales</taxon>
        <taxon>Trimorphomycetaceae</taxon>
        <taxon>Saitozyma</taxon>
    </lineage>
</organism>
<evidence type="ECO:0000256" key="3">
    <source>
        <dbReference type="ARBA" id="ARBA00023002"/>
    </source>
</evidence>
<dbReference type="InterPro" id="IPR019257">
    <property type="entry name" value="MeTrfase_dom"/>
</dbReference>
<dbReference type="Pfam" id="PF10017">
    <property type="entry name" value="Methyltransf_33"/>
    <property type="match status" value="3"/>
</dbReference>
<dbReference type="InterPro" id="IPR029063">
    <property type="entry name" value="SAM-dependent_MTases_sf"/>
</dbReference>
<evidence type="ECO:0000256" key="4">
    <source>
        <dbReference type="ARBA" id="ARBA00023004"/>
    </source>
</evidence>
<evidence type="ECO:0000259" key="9">
    <source>
        <dbReference type="Pfam" id="PF12867"/>
    </source>
</evidence>
<dbReference type="SUPFAM" id="SSF109854">
    <property type="entry name" value="DinB/YfiT-like putative metalloenzymes"/>
    <property type="match status" value="1"/>
</dbReference>
<evidence type="ECO:0000259" key="8">
    <source>
        <dbReference type="Pfam" id="PF10017"/>
    </source>
</evidence>
<dbReference type="Pfam" id="PF03781">
    <property type="entry name" value="FGE-sulfatase"/>
    <property type="match status" value="1"/>
</dbReference>
<feature type="domain" description="Histidine-specific methyltransferase SAM-dependent" evidence="8">
    <location>
        <begin position="396"/>
        <end position="568"/>
    </location>
</feature>
<dbReference type="InterPro" id="IPR034660">
    <property type="entry name" value="DinB/YfiT-like"/>
</dbReference>
<comment type="caution">
    <text evidence="10">The sequence shown here is derived from an EMBL/GenBank/DDBJ whole genome shotgun (WGS) entry which is preliminary data.</text>
</comment>
<sequence>MSPINIHTLPPLGSGAEGSGSLRDEIEEALVGTAEPTVPGKRPEDRKWAFKRRVPTVVLYDEAGLRLYDRITSDAPEYYLFQDELNLLKTHGDQIARSMGFPGSDSPLRNDGGENDYAPVKPWKPARWGDVDVGKWNNGVNGEEGLGGGWEKGWDVVELGAGALRKTAHLLTALSSALPNPPHNAADMPSPITYHPLDLSRPELHRVLGEMDEAFGKDLQGKVDCIGLHGDYNAGLQFIRDGKLSALSTGVDPRGRALGLGNVLTREQSISPESAMPVTPETHIKPLDAVLSPLSNPSDHSDGSEHLLVTPGPEISPLPSAMTDESSDMSRCGTESASGTWSPVEDEMEVVSPSPELATTTTKPVYSEIKSNNTNSDSQSKFSASATKTGTDTSTGERRPLHLVFLGSSLGNFEREAAAPFLASLPLRQGDTLLLGLDGRPPPGPEGSKKVEVAYNDPAGHTRAFEEHGWDVVREELGLKGDAGVEFVGRYNEELGRHEAYFRSKDHQKLHLPGSGRDVTLEKDELLNIEWSYKYSLGEALKLFADADLRVINSWKAPTSDYRLYLLERPPVRFRVKDTETMSKGGDMISPLNKVKAVPKWHEWQDLWKLWDHITLDMIPKEMLHQKPIDLRHICLFYLGHIPTFLDIHLTRMTKGQQAEPEHFKDIFERGIDPDVDDPSKIHSHSEVPTSEADWPTCAEVLEFRDRVRARVRGIYDEIEDGTMAFSRHVGRVLFMTFEHEAMHAETLLYMLIQSPLTRAPTSVATPQWDALARRWAQEKKDNKLLSISGGTITMGHNDLEAEDDIFPGQHGWSDHEFGWDNEHPAIQHQVKPFKVDSLPVSNAEYLAFLEKSGVDTNDADKLPASWIRDDSGEWKIRTLYGPVDFTVGGDWPLQASKLELDAFAKAKGGRLPTEGELRLLWDHRDGPRPAGESANIGVRNWHPVPATHTITDHAGKVVHGHNGGVWEWTDTPFDGYEGFVPSLIYPGYSADFFDGKHFVVLGGSYATIPTIAGRNSFRNWYQSNYRFSFIGGRVAYDV</sequence>
<feature type="domain" description="Histidine-specific methyltransferase SAM-dependent" evidence="8">
    <location>
        <begin position="155"/>
        <end position="240"/>
    </location>
</feature>
<feature type="compositionally biased region" description="Polar residues" evidence="6">
    <location>
        <begin position="357"/>
        <end position="394"/>
    </location>
</feature>
<feature type="domain" description="Histidine-specific methyltransferase SAM-dependent" evidence="8">
    <location>
        <begin position="51"/>
        <end position="99"/>
    </location>
</feature>
<dbReference type="InterPro" id="IPR051128">
    <property type="entry name" value="EgtD_Methyltrsf_superfamily"/>
</dbReference>
<dbReference type="Pfam" id="PF12867">
    <property type="entry name" value="DinB_2"/>
    <property type="match status" value="1"/>
</dbReference>
<dbReference type="Gene3D" id="3.40.50.150">
    <property type="entry name" value="Vaccinia Virus protein VP39"/>
    <property type="match status" value="2"/>
</dbReference>
<dbReference type="InterPro" id="IPR016187">
    <property type="entry name" value="CTDL_fold"/>
</dbReference>
<keyword evidence="3" id="KW-0560">Oxidoreductase</keyword>
<dbReference type="Gene3D" id="3.90.1580.10">
    <property type="entry name" value="paralog of FGE (formylglycine-generating enzyme)"/>
    <property type="match status" value="1"/>
</dbReference>
<gene>
    <name evidence="10" type="ORF">EHS25_008682</name>
</gene>
<feature type="domain" description="Sulfatase-modifying factor enzyme-like" evidence="7">
    <location>
        <begin position="784"/>
        <end position="1036"/>
    </location>
</feature>
<evidence type="ECO:0000256" key="6">
    <source>
        <dbReference type="SAM" id="MobiDB-lite"/>
    </source>
</evidence>
<dbReference type="AlphaFoldDB" id="A0A427YMI4"/>
<dbReference type="InterPro" id="IPR005532">
    <property type="entry name" value="SUMF_dom"/>
</dbReference>
<evidence type="ECO:0000313" key="10">
    <source>
        <dbReference type="EMBL" id="RSH92267.1"/>
    </source>
</evidence>
<evidence type="ECO:0000259" key="7">
    <source>
        <dbReference type="Pfam" id="PF03781"/>
    </source>
</evidence>
<evidence type="ECO:0008006" key="12">
    <source>
        <dbReference type="Google" id="ProtNLM"/>
    </source>
</evidence>
<dbReference type="PANTHER" id="PTHR43397:SF1">
    <property type="entry name" value="ERGOTHIONEINE BIOSYNTHESIS PROTEIN 1"/>
    <property type="match status" value="1"/>
</dbReference>
<evidence type="ECO:0000256" key="5">
    <source>
        <dbReference type="ARBA" id="ARBA00037882"/>
    </source>
</evidence>
<dbReference type="GO" id="GO:0008168">
    <property type="term" value="F:methyltransferase activity"/>
    <property type="evidence" value="ECO:0007669"/>
    <property type="project" value="UniProtKB-KW"/>
</dbReference>
<dbReference type="OrthoDB" id="659at2759"/>
<dbReference type="InterPro" id="IPR024775">
    <property type="entry name" value="DinB-like"/>
</dbReference>
<dbReference type="EMBL" id="RSCD01000006">
    <property type="protein sequence ID" value="RSH92267.1"/>
    <property type="molecule type" value="Genomic_DNA"/>
</dbReference>
<feature type="region of interest" description="Disordered" evidence="6">
    <location>
        <begin position="294"/>
        <end position="396"/>
    </location>
</feature>